<dbReference type="KEGG" id="fil:BN1229_v1_3848"/>
<dbReference type="OrthoDB" id="7929743at2"/>
<protein>
    <submittedName>
        <fullName evidence="1">Uncharacterized protein</fullName>
    </submittedName>
</protein>
<dbReference type="EMBL" id="LN829119">
    <property type="protein sequence ID" value="CPR22405.1"/>
    <property type="molecule type" value="Genomic_DNA"/>
</dbReference>
<gene>
    <name evidence="1" type="ORF">YBN1229_v1_3838</name>
</gene>
<name>A0A0D6JL93_9HYPH</name>
<proteinExistence type="predicted"/>
<dbReference type="KEGG" id="fiy:BN1229_v1_3838"/>
<dbReference type="AlphaFoldDB" id="A0A0D6JL93"/>
<accession>A0A0D6JL93</accession>
<evidence type="ECO:0000313" key="1">
    <source>
        <dbReference type="EMBL" id="CPR22405.1"/>
    </source>
</evidence>
<reference evidence="2" key="1">
    <citation type="submission" date="2015-02" db="EMBL/GenBank/DDBJ databases">
        <authorList>
            <person name="Chooi Y.-H."/>
        </authorList>
    </citation>
    <scope>NUCLEOTIDE SEQUENCE [LARGE SCALE GENOMIC DNA]</scope>
    <source>
        <strain evidence="2">strain Y</strain>
    </source>
</reference>
<evidence type="ECO:0000313" key="2">
    <source>
        <dbReference type="Proteomes" id="UP000033187"/>
    </source>
</evidence>
<dbReference type="Proteomes" id="UP000033187">
    <property type="component" value="Chromosome 1"/>
</dbReference>
<organism evidence="1 2">
    <name type="scientific">Candidatus Filomicrobium marinum</name>
    <dbReference type="NCBI Taxonomy" id="1608628"/>
    <lineage>
        <taxon>Bacteria</taxon>
        <taxon>Pseudomonadati</taxon>
        <taxon>Pseudomonadota</taxon>
        <taxon>Alphaproteobacteria</taxon>
        <taxon>Hyphomicrobiales</taxon>
        <taxon>Hyphomicrobiaceae</taxon>
        <taxon>Filomicrobium</taxon>
    </lineage>
</organism>
<sequence length="392" mass="44820">MKATQHPSSGIDETEETRRYRRLEAFNPAFRRDIERLMQVSPELEDLADSFPGLLFALATGYGKPAKQRASIQAIRRGLPLQRAAMTLSLPWWLRRLPPAAYTHKISMLPRNVEFSRHVVDLIPTQTSDMGPWLWAIEHGYRGCHWHFALWAARWLSRSNRVLASPGGENNFRFLTAWAWHAEREGTPGHQLVRKPWSSEMGLRKALDEVGIWRRRVALAVALNSQKETDWLTEGSANGYEFVALQTPEDFIRESDKMENCLDQFSDHMEGGLSRIFSIRKKGRTVANLEVAPHDSEPTIAGIRQLRGRRNHKARPEVWRAAYTWLSEQPLRPPHAAARRSDRARTQQAALELWLPYLEFLDTAGLAEEFAASAIGLKPIASKRLPKRKVSL</sequence>
<keyword evidence="2" id="KW-1185">Reference proteome</keyword>
<dbReference type="RefSeq" id="WP_046479463.1">
    <property type="nucleotide sequence ID" value="NZ_LN829118.1"/>
</dbReference>